<accession>A0A0A8Y7H4</accession>
<dbReference type="EMBL" id="GBRH01276805">
    <property type="protein sequence ID" value="JAD21090.1"/>
    <property type="molecule type" value="Transcribed_RNA"/>
</dbReference>
<sequence>MQADLPSQESQWFRSLLAIVIDLDPEESNKMDASFDAEDTQRTKRVRVAANSDFGSSQFDLGIVHPRPSKKDATAFVKWLRSCNDDDEQLEWSWIIHSEPIEITGASIRSLSHSGALEPDVCNLVMRLFCQLDDKMYRDSDIREPRWRYFLPAEWAALAVEHGNNLIAKSSPAIRSMFSSPHIR</sequence>
<name>A0A0A8Y7H4_ARUDO</name>
<organism evidence="1">
    <name type="scientific">Arundo donax</name>
    <name type="common">Giant reed</name>
    <name type="synonym">Donax arundinaceus</name>
    <dbReference type="NCBI Taxonomy" id="35708"/>
    <lineage>
        <taxon>Eukaryota</taxon>
        <taxon>Viridiplantae</taxon>
        <taxon>Streptophyta</taxon>
        <taxon>Embryophyta</taxon>
        <taxon>Tracheophyta</taxon>
        <taxon>Spermatophyta</taxon>
        <taxon>Magnoliopsida</taxon>
        <taxon>Liliopsida</taxon>
        <taxon>Poales</taxon>
        <taxon>Poaceae</taxon>
        <taxon>PACMAD clade</taxon>
        <taxon>Arundinoideae</taxon>
        <taxon>Arundineae</taxon>
        <taxon>Arundo</taxon>
    </lineage>
</organism>
<proteinExistence type="predicted"/>
<protein>
    <submittedName>
        <fullName evidence="1">Uncharacterized protein</fullName>
    </submittedName>
</protein>
<reference evidence="1" key="2">
    <citation type="journal article" date="2015" name="Data Brief">
        <title>Shoot transcriptome of the giant reed, Arundo donax.</title>
        <authorList>
            <person name="Barrero R.A."/>
            <person name="Guerrero F.D."/>
            <person name="Moolhuijzen P."/>
            <person name="Goolsby J.A."/>
            <person name="Tidwell J."/>
            <person name="Bellgard S.E."/>
            <person name="Bellgard M.I."/>
        </authorList>
    </citation>
    <scope>NUCLEOTIDE SEQUENCE</scope>
    <source>
        <tissue evidence="1">Shoot tissue taken approximately 20 cm above the soil surface</tissue>
    </source>
</reference>
<dbReference type="AlphaFoldDB" id="A0A0A8Y7H4"/>
<reference evidence="1" key="1">
    <citation type="submission" date="2014-09" db="EMBL/GenBank/DDBJ databases">
        <authorList>
            <person name="Magalhaes I.L.F."/>
            <person name="Oliveira U."/>
            <person name="Santos F.R."/>
            <person name="Vidigal T.H.D.A."/>
            <person name="Brescovit A.D."/>
            <person name="Santos A.J."/>
        </authorList>
    </citation>
    <scope>NUCLEOTIDE SEQUENCE</scope>
    <source>
        <tissue evidence="1">Shoot tissue taken approximately 20 cm above the soil surface</tissue>
    </source>
</reference>
<evidence type="ECO:0000313" key="1">
    <source>
        <dbReference type="EMBL" id="JAD21090.1"/>
    </source>
</evidence>